<dbReference type="EMBL" id="AZGY01000001">
    <property type="protein sequence ID" value="OAA33576.1"/>
    <property type="molecule type" value="Genomic_DNA"/>
</dbReference>
<gene>
    <name evidence="2" type="ORF">AAL_01041</name>
</gene>
<evidence type="ECO:0000256" key="1">
    <source>
        <dbReference type="SAM" id="MobiDB-lite"/>
    </source>
</evidence>
<evidence type="ECO:0000313" key="3">
    <source>
        <dbReference type="Proteomes" id="UP000078544"/>
    </source>
</evidence>
<organism evidence="2 3">
    <name type="scientific">Moelleriella libera RCEF 2490</name>
    <dbReference type="NCBI Taxonomy" id="1081109"/>
    <lineage>
        <taxon>Eukaryota</taxon>
        <taxon>Fungi</taxon>
        <taxon>Dikarya</taxon>
        <taxon>Ascomycota</taxon>
        <taxon>Pezizomycotina</taxon>
        <taxon>Sordariomycetes</taxon>
        <taxon>Hypocreomycetidae</taxon>
        <taxon>Hypocreales</taxon>
        <taxon>Clavicipitaceae</taxon>
        <taxon>Moelleriella</taxon>
    </lineage>
</organism>
<feature type="compositionally biased region" description="Basic and acidic residues" evidence="1">
    <location>
        <begin position="119"/>
        <end position="130"/>
    </location>
</feature>
<name>A0A166VEL3_9HYPO</name>
<keyword evidence="3" id="KW-1185">Reference proteome</keyword>
<comment type="caution">
    <text evidence="2">The sequence shown here is derived from an EMBL/GenBank/DDBJ whole genome shotgun (WGS) entry which is preliminary data.</text>
</comment>
<feature type="region of interest" description="Disordered" evidence="1">
    <location>
        <begin position="106"/>
        <end position="130"/>
    </location>
</feature>
<accession>A0A166VEL3</accession>
<evidence type="ECO:0000313" key="2">
    <source>
        <dbReference type="EMBL" id="OAA33576.1"/>
    </source>
</evidence>
<proteinExistence type="predicted"/>
<dbReference type="Proteomes" id="UP000078544">
    <property type="component" value="Unassembled WGS sequence"/>
</dbReference>
<reference evidence="2 3" key="1">
    <citation type="journal article" date="2016" name="Genome Biol. Evol.">
        <title>Divergent and convergent evolution of fungal pathogenicity.</title>
        <authorList>
            <person name="Shang Y."/>
            <person name="Xiao G."/>
            <person name="Zheng P."/>
            <person name="Cen K."/>
            <person name="Zhan S."/>
            <person name="Wang C."/>
        </authorList>
    </citation>
    <scope>NUCLEOTIDE SEQUENCE [LARGE SCALE GENOMIC DNA]</scope>
    <source>
        <strain evidence="2 3">RCEF 2490</strain>
    </source>
</reference>
<protein>
    <submittedName>
        <fullName evidence="2">Uncharacterized protein</fullName>
    </submittedName>
</protein>
<sequence length="130" mass="14006">MTSVFVYTNLSVVALDDLDQPSDQLLHASFLNPYRYRPISRGNPFLQTRRDDFSAIADDCIAGKDLGGLPGPPVLPATIYQTTASSSIPSITASARIMRHIALRRARAKTSAGRGGGGNRRDKGLLHAPD</sequence>
<dbReference type="AlphaFoldDB" id="A0A166VEL3"/>